<gene>
    <name evidence="1" type="ORF">FQA47_005340</name>
</gene>
<evidence type="ECO:0000313" key="2">
    <source>
        <dbReference type="Proteomes" id="UP000646548"/>
    </source>
</evidence>
<protein>
    <submittedName>
        <fullName evidence="1">Uncharacterized protein</fullName>
    </submittedName>
</protein>
<name>A0A834CTA3_ORYME</name>
<organism evidence="1 2">
    <name type="scientific">Oryzias melastigma</name>
    <name type="common">Marine medaka</name>
    <dbReference type="NCBI Taxonomy" id="30732"/>
    <lineage>
        <taxon>Eukaryota</taxon>
        <taxon>Metazoa</taxon>
        <taxon>Chordata</taxon>
        <taxon>Craniata</taxon>
        <taxon>Vertebrata</taxon>
        <taxon>Euteleostomi</taxon>
        <taxon>Actinopterygii</taxon>
        <taxon>Neopterygii</taxon>
        <taxon>Teleostei</taxon>
        <taxon>Neoteleostei</taxon>
        <taxon>Acanthomorphata</taxon>
        <taxon>Ovalentaria</taxon>
        <taxon>Atherinomorphae</taxon>
        <taxon>Beloniformes</taxon>
        <taxon>Adrianichthyidae</taxon>
        <taxon>Oryziinae</taxon>
        <taxon>Oryzias</taxon>
    </lineage>
</organism>
<comment type="caution">
    <text evidence="1">The sequence shown here is derived from an EMBL/GenBank/DDBJ whole genome shotgun (WGS) entry which is preliminary data.</text>
</comment>
<proteinExistence type="predicted"/>
<sequence length="99" mass="11726">MAIKHMQPYYHINSYTCPSCSNGGCHQDSDERQKDVFLLTLCFPPCLSEHLHYYRILYFLKWPSFLLHSLLINEMHKQGFYSRYGMTQAHHNKVLSPCN</sequence>
<dbReference type="Proteomes" id="UP000646548">
    <property type="component" value="Unassembled WGS sequence"/>
</dbReference>
<dbReference type="AlphaFoldDB" id="A0A834CTA3"/>
<dbReference type="EMBL" id="WKFB01000195">
    <property type="protein sequence ID" value="KAF6732296.1"/>
    <property type="molecule type" value="Genomic_DNA"/>
</dbReference>
<evidence type="ECO:0000313" key="1">
    <source>
        <dbReference type="EMBL" id="KAF6732296.1"/>
    </source>
</evidence>
<reference evidence="1" key="1">
    <citation type="journal article" name="BMC Genomics">
        <title>Long-read sequencing and de novo genome assembly of marine medaka (Oryzias melastigma).</title>
        <authorList>
            <person name="Liang P."/>
            <person name="Saqib H.S.A."/>
            <person name="Ni X."/>
            <person name="Shen Y."/>
        </authorList>
    </citation>
    <scope>NUCLEOTIDE SEQUENCE</scope>
    <source>
        <strain evidence="1">Bigg-433</strain>
    </source>
</reference>
<accession>A0A834CTA3</accession>